<organism evidence="2 3">
    <name type="scientific">Tautonia plasticadhaerens</name>
    <dbReference type="NCBI Taxonomy" id="2527974"/>
    <lineage>
        <taxon>Bacteria</taxon>
        <taxon>Pseudomonadati</taxon>
        <taxon>Planctomycetota</taxon>
        <taxon>Planctomycetia</taxon>
        <taxon>Isosphaerales</taxon>
        <taxon>Isosphaeraceae</taxon>
        <taxon>Tautonia</taxon>
    </lineage>
</organism>
<dbReference type="KEGG" id="tpla:ElP_40590"/>
<feature type="compositionally biased region" description="Gly residues" evidence="1">
    <location>
        <begin position="93"/>
        <end position="102"/>
    </location>
</feature>
<accession>A0A518H5N2</accession>
<dbReference type="Proteomes" id="UP000317835">
    <property type="component" value="Chromosome"/>
</dbReference>
<evidence type="ECO:0000313" key="2">
    <source>
        <dbReference type="EMBL" id="QDV36145.1"/>
    </source>
</evidence>
<keyword evidence="3" id="KW-1185">Reference proteome</keyword>
<reference evidence="2 3" key="1">
    <citation type="submission" date="2019-02" db="EMBL/GenBank/DDBJ databases">
        <title>Deep-cultivation of Planctomycetes and their phenomic and genomic characterization uncovers novel biology.</title>
        <authorList>
            <person name="Wiegand S."/>
            <person name="Jogler M."/>
            <person name="Boedeker C."/>
            <person name="Pinto D."/>
            <person name="Vollmers J."/>
            <person name="Rivas-Marin E."/>
            <person name="Kohn T."/>
            <person name="Peeters S.H."/>
            <person name="Heuer A."/>
            <person name="Rast P."/>
            <person name="Oberbeckmann S."/>
            <person name="Bunk B."/>
            <person name="Jeske O."/>
            <person name="Meyerdierks A."/>
            <person name="Storesund J.E."/>
            <person name="Kallscheuer N."/>
            <person name="Luecker S."/>
            <person name="Lage O.M."/>
            <person name="Pohl T."/>
            <person name="Merkel B.J."/>
            <person name="Hornburger P."/>
            <person name="Mueller R.-W."/>
            <person name="Bruemmer F."/>
            <person name="Labrenz M."/>
            <person name="Spormann A.M."/>
            <person name="Op den Camp H."/>
            <person name="Overmann J."/>
            <person name="Amann R."/>
            <person name="Jetten M.S.M."/>
            <person name="Mascher T."/>
            <person name="Medema M.H."/>
            <person name="Devos D.P."/>
            <person name="Kaster A.-K."/>
            <person name="Ovreas L."/>
            <person name="Rohde M."/>
            <person name="Galperin M.Y."/>
            <person name="Jogler C."/>
        </authorList>
    </citation>
    <scope>NUCLEOTIDE SEQUENCE [LARGE SCALE GENOMIC DNA]</scope>
    <source>
        <strain evidence="2 3">ElP</strain>
    </source>
</reference>
<dbReference type="EMBL" id="CP036426">
    <property type="protein sequence ID" value="QDV36145.1"/>
    <property type="molecule type" value="Genomic_DNA"/>
</dbReference>
<gene>
    <name evidence="2" type="ORF">ElP_40590</name>
</gene>
<evidence type="ECO:0000313" key="3">
    <source>
        <dbReference type="Proteomes" id="UP000317835"/>
    </source>
</evidence>
<feature type="region of interest" description="Disordered" evidence="1">
    <location>
        <begin position="69"/>
        <end position="102"/>
    </location>
</feature>
<proteinExistence type="predicted"/>
<evidence type="ECO:0000256" key="1">
    <source>
        <dbReference type="SAM" id="MobiDB-lite"/>
    </source>
</evidence>
<sequence length="102" mass="10984">MDGMKKLVKRALQRPADALIYESGVLPGRLREVAGPLLIEEPAVAAKFLPYEGGRGNYIIEAPAERQVGERDGLPVPPPGLWEGYGQTPEQYLGGGRPRSGS</sequence>
<name>A0A518H5N2_9BACT</name>
<protein>
    <submittedName>
        <fullName evidence="2">Uncharacterized protein</fullName>
    </submittedName>
</protein>
<dbReference type="AlphaFoldDB" id="A0A518H5N2"/>